<dbReference type="Proteomes" id="UP000056209">
    <property type="component" value="Unassembled WGS sequence"/>
</dbReference>
<dbReference type="OrthoDB" id="71268at2"/>
<feature type="transmembrane region" description="Helical" evidence="1">
    <location>
        <begin position="80"/>
        <end position="98"/>
    </location>
</feature>
<sequence>MSWLEWRHVRLPLLLLGALSLIIGLGYAARVLQGLPPFAAVHELGPWATGTMCTVYAGLLADQESTCKVDLLFAGRWFDWWAPLVATLVGAWFGSRFNSGMGFLRLQPLATGRILGVRLLSGLAAITTVVLLGAFLASTRGALDFTWWSSSEVMRSEFWIGTALVWFRGVGVFVLAALLVQLTPPAVAALASIAASLAVLGSSIDPFLRKVTLVYTPEQFGPLSQKEAIPLPVVQAFIAGHLPSRVEAGMPLLAGTSAGLLTLGVLMALLFARARVR</sequence>
<keyword evidence="1" id="KW-0812">Transmembrane</keyword>
<name>A0A124BRS4_9DEIO</name>
<accession>A0A124BRS4</accession>
<protein>
    <submittedName>
        <fullName evidence="2">Uncharacterized protein</fullName>
    </submittedName>
</protein>
<feature type="transmembrane region" description="Helical" evidence="1">
    <location>
        <begin position="119"/>
        <end position="138"/>
    </location>
</feature>
<reference evidence="3" key="1">
    <citation type="submission" date="2015-11" db="EMBL/GenBank/DDBJ databases">
        <title>Draft Genome Sequence of the Radioresistant Bacterium Deinococcus grandis, Isolated from Freshwater Fish in Japan.</title>
        <authorList>
            <person name="Satoh K."/>
            <person name="Onodera T."/>
            <person name="Omoso K."/>
            <person name="Takeda-Yano K."/>
            <person name="Katayama T."/>
            <person name="Oono Y."/>
            <person name="Narumi I."/>
        </authorList>
    </citation>
    <scope>NUCLEOTIDE SEQUENCE [LARGE SCALE GENOMIC DNA]</scope>
    <source>
        <strain evidence="3">ATCC 43672</strain>
    </source>
</reference>
<organism evidence="2 3">
    <name type="scientific">Deinococcus grandis</name>
    <dbReference type="NCBI Taxonomy" id="57498"/>
    <lineage>
        <taxon>Bacteria</taxon>
        <taxon>Thermotogati</taxon>
        <taxon>Deinococcota</taxon>
        <taxon>Deinococci</taxon>
        <taxon>Deinococcales</taxon>
        <taxon>Deinococcaceae</taxon>
        <taxon>Deinococcus</taxon>
    </lineage>
</organism>
<evidence type="ECO:0000256" key="1">
    <source>
        <dbReference type="SAM" id="Phobius"/>
    </source>
</evidence>
<keyword evidence="3" id="KW-1185">Reference proteome</keyword>
<gene>
    <name evidence="2" type="ORF">DEIGR_102059</name>
</gene>
<dbReference type="EMBL" id="BCMS01000001">
    <property type="protein sequence ID" value="GAQ22032.1"/>
    <property type="molecule type" value="Genomic_DNA"/>
</dbReference>
<evidence type="ECO:0000313" key="2">
    <source>
        <dbReference type="EMBL" id="GAQ22032.1"/>
    </source>
</evidence>
<feature type="transmembrane region" description="Helical" evidence="1">
    <location>
        <begin position="158"/>
        <end position="180"/>
    </location>
</feature>
<dbReference type="RefSeq" id="WP_153013700.1">
    <property type="nucleotide sequence ID" value="NZ_BCMS01000001.1"/>
</dbReference>
<proteinExistence type="predicted"/>
<evidence type="ECO:0000313" key="3">
    <source>
        <dbReference type="Proteomes" id="UP000056209"/>
    </source>
</evidence>
<keyword evidence="1" id="KW-0472">Membrane</keyword>
<keyword evidence="1" id="KW-1133">Transmembrane helix</keyword>
<feature type="transmembrane region" description="Helical" evidence="1">
    <location>
        <begin position="187"/>
        <end position="204"/>
    </location>
</feature>
<comment type="caution">
    <text evidence="2">The sequence shown here is derived from an EMBL/GenBank/DDBJ whole genome shotgun (WGS) entry which is preliminary data.</text>
</comment>
<dbReference type="AlphaFoldDB" id="A0A124BRS4"/>
<feature type="transmembrane region" description="Helical" evidence="1">
    <location>
        <begin position="252"/>
        <end position="272"/>
    </location>
</feature>